<organism evidence="3 4">
    <name type="scientific">Glossina pallidipes</name>
    <name type="common">Tsetse fly</name>
    <dbReference type="NCBI Taxonomy" id="7398"/>
    <lineage>
        <taxon>Eukaryota</taxon>
        <taxon>Metazoa</taxon>
        <taxon>Ecdysozoa</taxon>
        <taxon>Arthropoda</taxon>
        <taxon>Hexapoda</taxon>
        <taxon>Insecta</taxon>
        <taxon>Pterygota</taxon>
        <taxon>Neoptera</taxon>
        <taxon>Endopterygota</taxon>
        <taxon>Diptera</taxon>
        <taxon>Brachycera</taxon>
        <taxon>Muscomorpha</taxon>
        <taxon>Hippoboscoidea</taxon>
        <taxon>Glossinidae</taxon>
        <taxon>Glossina</taxon>
    </lineage>
</organism>
<name>A0A1A9Z6B7_GLOPL</name>
<feature type="transmembrane region" description="Helical" evidence="2">
    <location>
        <begin position="6"/>
        <end position="24"/>
    </location>
</feature>
<reference evidence="3" key="2">
    <citation type="submission" date="2020-05" db="UniProtKB">
        <authorList>
            <consortium name="EnsemblMetazoa"/>
        </authorList>
    </citation>
    <scope>IDENTIFICATION</scope>
    <source>
        <strain evidence="3">IAEA</strain>
    </source>
</reference>
<evidence type="ECO:0000256" key="2">
    <source>
        <dbReference type="SAM" id="Phobius"/>
    </source>
</evidence>
<evidence type="ECO:0000256" key="1">
    <source>
        <dbReference type="SAM" id="MobiDB-lite"/>
    </source>
</evidence>
<dbReference type="VEuPathDB" id="VectorBase:GPAI005236"/>
<dbReference type="EnsemblMetazoa" id="GPAI005236-RA">
    <property type="protein sequence ID" value="GPAI005236-PA"/>
    <property type="gene ID" value="GPAI005236"/>
</dbReference>
<feature type="region of interest" description="Disordered" evidence="1">
    <location>
        <begin position="183"/>
        <end position="204"/>
    </location>
</feature>
<accession>A0A1A9Z6B7</accession>
<feature type="compositionally biased region" description="Low complexity" evidence="1">
    <location>
        <begin position="183"/>
        <end position="195"/>
    </location>
</feature>
<feature type="transmembrane region" description="Helical" evidence="2">
    <location>
        <begin position="75"/>
        <end position="95"/>
    </location>
</feature>
<keyword evidence="2" id="KW-0812">Transmembrane</keyword>
<reference evidence="4" key="1">
    <citation type="submission" date="2014-03" db="EMBL/GenBank/DDBJ databases">
        <authorList>
            <person name="Aksoy S."/>
            <person name="Warren W."/>
            <person name="Wilson R.K."/>
        </authorList>
    </citation>
    <scope>NUCLEOTIDE SEQUENCE [LARGE SCALE GENOMIC DNA]</scope>
    <source>
        <strain evidence="4">IAEA</strain>
    </source>
</reference>
<keyword evidence="2" id="KW-1133">Transmembrane helix</keyword>
<protein>
    <submittedName>
        <fullName evidence="3">Uncharacterized protein</fullName>
    </submittedName>
</protein>
<keyword evidence="4" id="KW-1185">Reference proteome</keyword>
<feature type="transmembrane region" description="Helical" evidence="2">
    <location>
        <begin position="36"/>
        <end position="55"/>
    </location>
</feature>
<dbReference type="AlphaFoldDB" id="A0A1A9Z6B7"/>
<dbReference type="Proteomes" id="UP000092445">
    <property type="component" value="Unassembled WGS sequence"/>
</dbReference>
<evidence type="ECO:0000313" key="3">
    <source>
        <dbReference type="EnsemblMetazoa" id="GPAI005236-PA"/>
    </source>
</evidence>
<evidence type="ECO:0000313" key="4">
    <source>
        <dbReference type="Proteomes" id="UP000092445"/>
    </source>
</evidence>
<sequence>MNTAVTLPPFGPDVFILTLLAWLTEAKQVSNKLWQLFVYISSILYLQLLHSQLYLAKKFYFFFCAANDVPVLSDGIYHIDSFILGVPKTAIIVGLQDDFKRKYRRDSNVNLDYETENDDEIMTAISNNTSSPYSEQGSEEQICYAINAESDEFVIVPQRSLPSRCKWHSNLLATADVQDDFSASSTSYTSNSSQSPQTANTVSSTAGDMKYLTANTAGDKLQYQCFCDNQ</sequence>
<keyword evidence="2" id="KW-0472">Membrane</keyword>
<proteinExistence type="predicted"/>